<feature type="domain" description="C2H2-type" evidence="12">
    <location>
        <begin position="98"/>
        <end position="126"/>
    </location>
</feature>
<evidence type="ECO:0000256" key="7">
    <source>
        <dbReference type="ARBA" id="ARBA00023015"/>
    </source>
</evidence>
<dbReference type="OrthoDB" id="9804639at2759"/>
<evidence type="ECO:0000256" key="6">
    <source>
        <dbReference type="ARBA" id="ARBA00022833"/>
    </source>
</evidence>
<keyword evidence="4" id="KW-0677">Repeat</keyword>
<keyword evidence="7" id="KW-0805">Transcription regulation</keyword>
<dbReference type="EMBL" id="KQ424157">
    <property type="protein sequence ID" value="KOF71484.1"/>
    <property type="molecule type" value="Genomic_DNA"/>
</dbReference>
<keyword evidence="9" id="KW-0804">Transcription</keyword>
<dbReference type="PANTHER" id="PTHR16515:SF66">
    <property type="entry name" value="C2H2-TYPE DOMAIN-CONTAINING PROTEIN"/>
    <property type="match status" value="1"/>
</dbReference>
<feature type="domain" description="C2H2-type" evidence="12">
    <location>
        <begin position="239"/>
        <end position="266"/>
    </location>
</feature>
<feature type="domain" description="C2H2-type" evidence="12">
    <location>
        <begin position="323"/>
        <end position="357"/>
    </location>
</feature>
<evidence type="ECO:0000256" key="3">
    <source>
        <dbReference type="ARBA" id="ARBA00022723"/>
    </source>
</evidence>
<dbReference type="KEGG" id="obi:106879443"/>
<dbReference type="Pfam" id="PF00096">
    <property type="entry name" value="zf-C2H2"/>
    <property type="match status" value="11"/>
</dbReference>
<evidence type="ECO:0000256" key="5">
    <source>
        <dbReference type="ARBA" id="ARBA00022771"/>
    </source>
</evidence>
<feature type="domain" description="C2H2-type" evidence="12">
    <location>
        <begin position="295"/>
        <end position="322"/>
    </location>
</feature>
<dbReference type="SUPFAM" id="SSF57667">
    <property type="entry name" value="beta-beta-alpha zinc fingers"/>
    <property type="match status" value="7"/>
</dbReference>
<feature type="domain" description="C2H2-type" evidence="12">
    <location>
        <begin position="183"/>
        <end position="210"/>
    </location>
</feature>
<feature type="domain" description="C2H2-type" evidence="12">
    <location>
        <begin position="394"/>
        <end position="421"/>
    </location>
</feature>
<dbReference type="FunFam" id="3.30.160.60:FF:001468">
    <property type="entry name" value="Zinc finger protein 672"/>
    <property type="match status" value="1"/>
</dbReference>
<evidence type="ECO:0000256" key="9">
    <source>
        <dbReference type="ARBA" id="ARBA00023163"/>
    </source>
</evidence>
<feature type="domain" description="C2H2-type" evidence="12">
    <location>
        <begin position="155"/>
        <end position="182"/>
    </location>
</feature>
<dbReference type="FunFam" id="3.30.160.60:FF:000557">
    <property type="entry name" value="zinc finger and SCAN domain-containing protein 29"/>
    <property type="match status" value="1"/>
</dbReference>
<keyword evidence="8" id="KW-0238">DNA-binding</keyword>
<dbReference type="GO" id="GO:0005634">
    <property type="term" value="C:nucleus"/>
    <property type="evidence" value="ECO:0007669"/>
    <property type="project" value="UniProtKB-SubCell"/>
</dbReference>
<dbReference type="PROSITE" id="PS50157">
    <property type="entry name" value="ZINC_FINGER_C2H2_2"/>
    <property type="match status" value="13"/>
</dbReference>
<dbReference type="SMART" id="SM00355">
    <property type="entry name" value="ZnF_C2H2"/>
    <property type="match status" value="13"/>
</dbReference>
<gene>
    <name evidence="13" type="ORF">OCBIM_22001024mg</name>
</gene>
<dbReference type="GO" id="GO:0003677">
    <property type="term" value="F:DNA binding"/>
    <property type="evidence" value="ECO:0007669"/>
    <property type="project" value="UniProtKB-KW"/>
</dbReference>
<dbReference type="GO" id="GO:0008270">
    <property type="term" value="F:zinc ion binding"/>
    <property type="evidence" value="ECO:0007669"/>
    <property type="project" value="UniProtKB-KW"/>
</dbReference>
<organism evidence="13">
    <name type="scientific">Octopus bimaculoides</name>
    <name type="common">California two-spotted octopus</name>
    <dbReference type="NCBI Taxonomy" id="37653"/>
    <lineage>
        <taxon>Eukaryota</taxon>
        <taxon>Metazoa</taxon>
        <taxon>Spiralia</taxon>
        <taxon>Lophotrochozoa</taxon>
        <taxon>Mollusca</taxon>
        <taxon>Cephalopoda</taxon>
        <taxon>Coleoidea</taxon>
        <taxon>Octopodiformes</taxon>
        <taxon>Octopoda</taxon>
        <taxon>Incirrata</taxon>
        <taxon>Octopodidae</taxon>
        <taxon>Octopus</taxon>
    </lineage>
</organism>
<reference evidence="13" key="1">
    <citation type="submission" date="2015-07" db="EMBL/GenBank/DDBJ databases">
        <title>MeaNS - Measles Nucleotide Surveillance Program.</title>
        <authorList>
            <person name="Tran T."/>
            <person name="Druce J."/>
        </authorList>
    </citation>
    <scope>NUCLEOTIDE SEQUENCE</scope>
    <source>
        <strain evidence="13">UCB-OBI-ISO-001</strain>
        <tissue evidence="13">Gonad</tissue>
    </source>
</reference>
<keyword evidence="6" id="KW-0862">Zinc</keyword>
<comment type="subcellular location">
    <subcellularLocation>
        <location evidence="1">Nucleus</location>
    </subcellularLocation>
</comment>
<dbReference type="PROSITE" id="PS00028">
    <property type="entry name" value="ZINC_FINGER_C2H2_1"/>
    <property type="match status" value="12"/>
</dbReference>
<dbReference type="GO" id="GO:0010468">
    <property type="term" value="P:regulation of gene expression"/>
    <property type="evidence" value="ECO:0007669"/>
    <property type="project" value="TreeGrafter"/>
</dbReference>
<comment type="similarity">
    <text evidence="2">Belongs to the krueppel C2H2-type zinc-finger protein family.</text>
</comment>
<accession>A0A0L8G3N6</accession>
<sequence length="573" mass="66061">MWIKMEGYTITSVEDFLENKDYSFSLQTKDNDSSEFVSVEDERASSPEVIIASSEMSNSKQVHPLNKPYQCDLCPKMFTKPFYLNLHRKVHSKPPKVYQCFECKDIFSTQGKLAHHEKSMHKNKVVFPCEQCDQVFPLFRAYVTHQKTHSTEKSQKCDMCDKAFAYSSQLAAHMRVHTGERPFQCKLCQKKFTYSGHLTVHMRSHTGDRPYKCEHCGKSFTQSSDLTHHAKIHSGVKPHICDICSKSFTHAGQLIVHLRKHSGERPYRCEHCHKSFAQSSHLTLHIRSHTGEKPFKCDHCEKSFVDSSHLAVHTRTHTGEKPFQCTFPECNRFFARSSQLAKHKRCCRYNIDNTDKRDEKGKLRPYRCTFCPKSFIDENHLDAHTRVHTGERPFACNFCEKKFVLSAHLTTHMRVHTGTKPFKCQDCSKVFTQSGNLALHRKSAHCAQKENTVQKNKSKHKITADNKLDECLDRNIVTSAAPDQTTVTSLQQELFDSDKKESLVTLEEEITKFYSEQVECPNSPVSYNGTSPSVFPSSITSDRFFEAVRLHRKEKILKREKQDENIDGNNNCD</sequence>
<dbReference type="AlphaFoldDB" id="A0A0L8G3N6"/>
<dbReference type="InterPro" id="IPR036236">
    <property type="entry name" value="Znf_C2H2_sf"/>
</dbReference>
<evidence type="ECO:0000256" key="11">
    <source>
        <dbReference type="PROSITE-ProRule" id="PRU00042"/>
    </source>
</evidence>
<evidence type="ECO:0000256" key="2">
    <source>
        <dbReference type="ARBA" id="ARBA00006991"/>
    </source>
</evidence>
<dbReference type="OMA" id="HPILHTG"/>
<keyword evidence="10" id="KW-0539">Nucleus</keyword>
<keyword evidence="5 11" id="KW-0863">Zinc-finger</keyword>
<dbReference type="Gene3D" id="3.30.160.60">
    <property type="entry name" value="Classic Zinc Finger"/>
    <property type="match status" value="12"/>
</dbReference>
<keyword evidence="3" id="KW-0479">Metal-binding</keyword>
<dbReference type="FunFam" id="3.30.160.60:FF:001119">
    <property type="entry name" value="zinc finger protein 408"/>
    <property type="match status" value="1"/>
</dbReference>
<dbReference type="InterPro" id="IPR013087">
    <property type="entry name" value="Znf_C2H2_type"/>
</dbReference>
<dbReference type="PANTHER" id="PTHR16515">
    <property type="entry name" value="PR DOMAIN ZINC FINGER PROTEIN"/>
    <property type="match status" value="1"/>
</dbReference>
<evidence type="ECO:0000313" key="13">
    <source>
        <dbReference type="EMBL" id="KOF71484.1"/>
    </source>
</evidence>
<dbReference type="FunFam" id="3.30.160.60:FF:000710">
    <property type="entry name" value="Zinc finger protein 768"/>
    <property type="match status" value="1"/>
</dbReference>
<evidence type="ECO:0000256" key="1">
    <source>
        <dbReference type="ARBA" id="ARBA00004123"/>
    </source>
</evidence>
<dbReference type="FunFam" id="3.30.160.60:FF:000065">
    <property type="entry name" value="B-cell CLL/lymphoma 6, member B"/>
    <property type="match status" value="1"/>
</dbReference>
<proteinExistence type="inferred from homology"/>
<dbReference type="FunFam" id="3.30.160.60:FF:000382">
    <property type="entry name" value="zinc finger protein 35 isoform X4"/>
    <property type="match status" value="1"/>
</dbReference>
<feature type="domain" description="C2H2-type" evidence="12">
    <location>
        <begin position="127"/>
        <end position="154"/>
    </location>
</feature>
<dbReference type="FunFam" id="3.30.160.60:FF:000744">
    <property type="entry name" value="zinc finger E-box-binding homeobox 1"/>
    <property type="match status" value="1"/>
</dbReference>
<dbReference type="InterPro" id="IPR050331">
    <property type="entry name" value="Zinc_finger"/>
</dbReference>
<feature type="domain" description="C2H2-type" evidence="12">
    <location>
        <begin position="69"/>
        <end position="96"/>
    </location>
</feature>
<feature type="domain" description="C2H2-type" evidence="12">
    <location>
        <begin position="422"/>
        <end position="450"/>
    </location>
</feature>
<evidence type="ECO:0000256" key="10">
    <source>
        <dbReference type="ARBA" id="ARBA00023242"/>
    </source>
</evidence>
<feature type="domain" description="C2H2-type" evidence="12">
    <location>
        <begin position="366"/>
        <end position="393"/>
    </location>
</feature>
<evidence type="ECO:0000256" key="4">
    <source>
        <dbReference type="ARBA" id="ARBA00022737"/>
    </source>
</evidence>
<feature type="domain" description="C2H2-type" evidence="12">
    <location>
        <begin position="267"/>
        <end position="294"/>
    </location>
</feature>
<evidence type="ECO:0000256" key="8">
    <source>
        <dbReference type="ARBA" id="ARBA00023125"/>
    </source>
</evidence>
<feature type="domain" description="C2H2-type" evidence="12">
    <location>
        <begin position="211"/>
        <end position="238"/>
    </location>
</feature>
<dbReference type="FunFam" id="3.30.160.60:FF:002493">
    <property type="entry name" value="Zinc finger protein"/>
    <property type="match status" value="1"/>
</dbReference>
<name>A0A0L8G3N6_OCTBM</name>
<dbReference type="FunFam" id="3.30.160.60:FF:000188">
    <property type="entry name" value="Zinc finger protein 787"/>
    <property type="match status" value="1"/>
</dbReference>
<evidence type="ECO:0000259" key="12">
    <source>
        <dbReference type="PROSITE" id="PS50157"/>
    </source>
</evidence>
<protein>
    <recommendedName>
        <fullName evidence="12">C2H2-type domain-containing protein</fullName>
    </recommendedName>
</protein>